<evidence type="ECO:0000256" key="2">
    <source>
        <dbReference type="ARBA" id="ARBA00022603"/>
    </source>
</evidence>
<comment type="similarity">
    <text evidence="1">Belongs to the CFA/CMAS family.</text>
</comment>
<dbReference type="OrthoDB" id="9782855at2"/>
<keyword evidence="2 7" id="KW-0489">Methyltransferase</keyword>
<feature type="active site" evidence="6">
    <location>
        <position position="388"/>
    </location>
</feature>
<keyword evidence="4" id="KW-0949">S-adenosyl-L-methionine</keyword>
<dbReference type="InterPro" id="IPR029063">
    <property type="entry name" value="SAM-dependent_MTases_sf"/>
</dbReference>
<organism evidence="7 8">
    <name type="scientific">Salinarimonas soli</name>
    <dbReference type="NCBI Taxonomy" id="1638099"/>
    <lineage>
        <taxon>Bacteria</taxon>
        <taxon>Pseudomonadati</taxon>
        <taxon>Pseudomonadota</taxon>
        <taxon>Alphaproteobacteria</taxon>
        <taxon>Hyphomicrobiales</taxon>
        <taxon>Salinarimonadaceae</taxon>
        <taxon>Salinarimonas</taxon>
    </lineage>
</organism>
<dbReference type="PANTHER" id="PTHR43667:SF2">
    <property type="entry name" value="FATTY ACID C-METHYL TRANSFERASE"/>
    <property type="match status" value="1"/>
</dbReference>
<evidence type="ECO:0000313" key="7">
    <source>
        <dbReference type="EMBL" id="KAA2235406.1"/>
    </source>
</evidence>
<evidence type="ECO:0000313" key="8">
    <source>
        <dbReference type="Proteomes" id="UP000323142"/>
    </source>
</evidence>
<dbReference type="PANTHER" id="PTHR43667">
    <property type="entry name" value="CYCLOPROPANE-FATTY-ACYL-PHOSPHOLIPID SYNTHASE"/>
    <property type="match status" value="1"/>
</dbReference>
<dbReference type="Proteomes" id="UP000323142">
    <property type="component" value="Unassembled WGS sequence"/>
</dbReference>
<reference evidence="7 8" key="1">
    <citation type="submission" date="2019-09" db="EMBL/GenBank/DDBJ databases">
        <title>Salinarimonas rosea gen. nov., sp. nov., a new member of the a-2 subgroup of the Proteobacteria.</title>
        <authorList>
            <person name="Liu J."/>
        </authorList>
    </citation>
    <scope>NUCLEOTIDE SEQUENCE [LARGE SCALE GENOMIC DNA]</scope>
    <source>
        <strain evidence="7 8">BN140002</strain>
    </source>
</reference>
<keyword evidence="5" id="KW-0443">Lipid metabolism</keyword>
<proteinExistence type="inferred from homology"/>
<comment type="caution">
    <text evidence="7">The sequence shown here is derived from an EMBL/GenBank/DDBJ whole genome shotgun (WGS) entry which is preliminary data.</text>
</comment>
<name>A0A5B2V994_9HYPH</name>
<evidence type="ECO:0000256" key="3">
    <source>
        <dbReference type="ARBA" id="ARBA00022679"/>
    </source>
</evidence>
<dbReference type="GO" id="GO:0008168">
    <property type="term" value="F:methyltransferase activity"/>
    <property type="evidence" value="ECO:0007669"/>
    <property type="project" value="UniProtKB-KW"/>
</dbReference>
<reference evidence="7 8" key="2">
    <citation type="submission" date="2019-09" db="EMBL/GenBank/DDBJ databases">
        <authorList>
            <person name="Jin C."/>
        </authorList>
    </citation>
    <scope>NUCLEOTIDE SEQUENCE [LARGE SCALE GENOMIC DNA]</scope>
    <source>
        <strain evidence="7 8">BN140002</strain>
    </source>
</reference>
<dbReference type="Pfam" id="PF02353">
    <property type="entry name" value="CMAS"/>
    <property type="match status" value="1"/>
</dbReference>
<sequence length="407" mass="44553">MDPVIPVSPDSGIPLRAVPPALRGFMRIAAHLRFGTLDLGLPDGRILRLEGLEPGPAAVLVLNAPNAFARRLALGGDVGFAESHIAGDWDSPDLTGLIELLALNRAAVEAAMPGGLAARLLGLLRALLNRNTRSRARRNASAHYDLGNAFYAAWLDPTMTYSAAMFGPGDDLEAAQIRKYRVLAEATGIAQDHQVLEIGCGWGGFAAFAAREIGCRVTALTVSAEQASHAAARVAAEGLADRVEIRRQDYRDARGTFDRVIAIEMIEAVGEAHWPAFFETLRDRLAPGGRAGLQAITVRDDLFPAYRREHGFIRRSVFPGGMLPSPAVLAELERGSGFARRSERVFGADYARTIAAWRERFRDAWPEIAGGRFDERFRRKWDYYLAYCEAGFRTGTIDVRQIVLERG</sequence>
<dbReference type="EMBL" id="VUOA01000036">
    <property type="protein sequence ID" value="KAA2235406.1"/>
    <property type="molecule type" value="Genomic_DNA"/>
</dbReference>
<dbReference type="PIRSF" id="PIRSF003085">
    <property type="entry name" value="CMAS"/>
    <property type="match status" value="1"/>
</dbReference>
<dbReference type="SUPFAM" id="SSF53335">
    <property type="entry name" value="S-adenosyl-L-methionine-dependent methyltransferases"/>
    <property type="match status" value="1"/>
</dbReference>
<dbReference type="InterPro" id="IPR050723">
    <property type="entry name" value="CFA/CMAS"/>
</dbReference>
<dbReference type="InterPro" id="IPR003333">
    <property type="entry name" value="CMAS"/>
</dbReference>
<dbReference type="Gene3D" id="3.40.50.150">
    <property type="entry name" value="Vaccinia Virus protein VP39"/>
    <property type="match status" value="1"/>
</dbReference>
<accession>A0A5B2V994</accession>
<keyword evidence="8" id="KW-1185">Reference proteome</keyword>
<evidence type="ECO:0000256" key="5">
    <source>
        <dbReference type="ARBA" id="ARBA00023098"/>
    </source>
</evidence>
<evidence type="ECO:0000256" key="6">
    <source>
        <dbReference type="PIRSR" id="PIRSR003085-1"/>
    </source>
</evidence>
<evidence type="ECO:0000256" key="1">
    <source>
        <dbReference type="ARBA" id="ARBA00010815"/>
    </source>
</evidence>
<evidence type="ECO:0000256" key="4">
    <source>
        <dbReference type="ARBA" id="ARBA00022691"/>
    </source>
</evidence>
<dbReference type="GO" id="GO:0032259">
    <property type="term" value="P:methylation"/>
    <property type="evidence" value="ECO:0007669"/>
    <property type="project" value="UniProtKB-KW"/>
</dbReference>
<dbReference type="AlphaFoldDB" id="A0A5B2V994"/>
<keyword evidence="3 7" id="KW-0808">Transferase</keyword>
<protein>
    <submittedName>
        <fullName evidence="7">Class I SAM-dependent methyltransferase</fullName>
    </submittedName>
</protein>
<dbReference type="GO" id="GO:0008610">
    <property type="term" value="P:lipid biosynthetic process"/>
    <property type="evidence" value="ECO:0007669"/>
    <property type="project" value="InterPro"/>
</dbReference>
<dbReference type="CDD" id="cd02440">
    <property type="entry name" value="AdoMet_MTases"/>
    <property type="match status" value="1"/>
</dbReference>
<gene>
    <name evidence="7" type="ORF">F0L46_20505</name>
</gene>